<reference evidence="2" key="1">
    <citation type="journal article" date="2017" name="Nat. Ecol. Evol.">
        <title>Genome expansion and lineage-specific genetic innovations in the forest pathogenic fungi Armillaria.</title>
        <authorList>
            <person name="Sipos G."/>
            <person name="Prasanna A.N."/>
            <person name="Walter M.C."/>
            <person name="O'Connor E."/>
            <person name="Balint B."/>
            <person name="Krizsan K."/>
            <person name="Kiss B."/>
            <person name="Hess J."/>
            <person name="Varga T."/>
            <person name="Slot J."/>
            <person name="Riley R."/>
            <person name="Boka B."/>
            <person name="Rigling D."/>
            <person name="Barry K."/>
            <person name="Lee J."/>
            <person name="Mihaltcheva S."/>
            <person name="LaButti K."/>
            <person name="Lipzen A."/>
            <person name="Waldron R."/>
            <person name="Moloney N.M."/>
            <person name="Sperisen C."/>
            <person name="Kredics L."/>
            <person name="Vagvoelgyi C."/>
            <person name="Patrignani A."/>
            <person name="Fitzpatrick D."/>
            <person name="Nagy I."/>
            <person name="Doyle S."/>
            <person name="Anderson J.B."/>
            <person name="Grigoriev I.V."/>
            <person name="Gueldener U."/>
            <person name="Muensterkoetter M."/>
            <person name="Nagy L.G."/>
        </authorList>
    </citation>
    <scope>NUCLEOTIDE SEQUENCE [LARGE SCALE GENOMIC DNA]</scope>
    <source>
        <strain evidence="2">C18/9</strain>
    </source>
</reference>
<accession>A0A284RIE4</accession>
<organism evidence="1 2">
    <name type="scientific">Armillaria ostoyae</name>
    <name type="common">Armillaria root rot fungus</name>
    <dbReference type="NCBI Taxonomy" id="47428"/>
    <lineage>
        <taxon>Eukaryota</taxon>
        <taxon>Fungi</taxon>
        <taxon>Dikarya</taxon>
        <taxon>Basidiomycota</taxon>
        <taxon>Agaricomycotina</taxon>
        <taxon>Agaricomycetes</taxon>
        <taxon>Agaricomycetidae</taxon>
        <taxon>Agaricales</taxon>
        <taxon>Marasmiineae</taxon>
        <taxon>Physalacriaceae</taxon>
        <taxon>Armillaria</taxon>
    </lineage>
</organism>
<keyword evidence="2" id="KW-1185">Reference proteome</keyword>
<dbReference type="OrthoDB" id="10262026at2759"/>
<dbReference type="EMBL" id="FUEG01000009">
    <property type="protein sequence ID" value="SJL08526.1"/>
    <property type="molecule type" value="Genomic_DNA"/>
</dbReference>
<dbReference type="AlphaFoldDB" id="A0A284RIE4"/>
<evidence type="ECO:0000313" key="1">
    <source>
        <dbReference type="EMBL" id="SJL08526.1"/>
    </source>
</evidence>
<gene>
    <name evidence="1" type="ORF">ARMOST_11890</name>
</gene>
<proteinExistence type="predicted"/>
<dbReference type="Proteomes" id="UP000219338">
    <property type="component" value="Unassembled WGS sequence"/>
</dbReference>
<protein>
    <submittedName>
        <fullName evidence="1">Uncharacterized protein</fullName>
    </submittedName>
</protein>
<sequence>MIEMGVDDHNGIGSVIGNARAASLPTTITVSLSLRAYSRELILRTDLDLRHYLGPRRPSEDKGVTERITVRDGLKETSGDGCSMDPTTFSLK</sequence>
<evidence type="ECO:0000313" key="2">
    <source>
        <dbReference type="Proteomes" id="UP000219338"/>
    </source>
</evidence>
<name>A0A284RIE4_ARMOS</name>